<accession>A0A5M8AJU1</accession>
<evidence type="ECO:0000256" key="1">
    <source>
        <dbReference type="SAM" id="MobiDB-lite"/>
    </source>
</evidence>
<protein>
    <submittedName>
        <fullName evidence="2">Uncharacterized protein</fullName>
    </submittedName>
</protein>
<evidence type="ECO:0000313" key="2">
    <source>
        <dbReference type="EMBL" id="KAA6121980.1"/>
    </source>
</evidence>
<sequence length="85" mass="9258">MHGRGQGAGHGRRWRRRPCRRRRRPPREASRRRGHVPHRRGAAGARTEPVSPYAAALAAGHAGGRHARHAVSVEPGTLLSGARTP</sequence>
<comment type="caution">
    <text evidence="2">The sequence shown here is derived from an EMBL/GenBank/DDBJ whole genome shotgun (WGS) entry which is preliminary data.</text>
</comment>
<feature type="compositionally biased region" description="Basic residues" evidence="1">
    <location>
        <begin position="32"/>
        <end position="41"/>
    </location>
</feature>
<name>A0A5M8AJU1_9BURK</name>
<gene>
    <name evidence="2" type="ORF">F1599_15500</name>
</gene>
<feature type="compositionally biased region" description="Basic residues" evidence="1">
    <location>
        <begin position="10"/>
        <end position="25"/>
    </location>
</feature>
<evidence type="ECO:0000313" key="3">
    <source>
        <dbReference type="Proteomes" id="UP000324324"/>
    </source>
</evidence>
<feature type="region of interest" description="Disordered" evidence="1">
    <location>
        <begin position="1"/>
        <end position="85"/>
    </location>
</feature>
<reference evidence="2 3" key="1">
    <citation type="submission" date="2019-09" db="EMBL/GenBank/DDBJ databases">
        <title>Isolation of a novel species in the genus Cupriavidus from patients with sepsis using whole genome sequencing.</title>
        <authorList>
            <person name="Kweon O.J."/>
            <person name="Lee M.-K."/>
        </authorList>
    </citation>
    <scope>NUCLEOTIDE SEQUENCE [LARGE SCALE GENOMIC DNA]</scope>
    <source>
        <strain evidence="2 3">MKL-01</strain>
    </source>
</reference>
<dbReference type="Proteomes" id="UP000324324">
    <property type="component" value="Unassembled WGS sequence"/>
</dbReference>
<keyword evidence="3" id="KW-1185">Reference proteome</keyword>
<dbReference type="AlphaFoldDB" id="A0A5M8AJU1"/>
<organism evidence="2 3">
    <name type="scientific">Cupriavidus cauae</name>
    <dbReference type="NCBI Taxonomy" id="2608999"/>
    <lineage>
        <taxon>Bacteria</taxon>
        <taxon>Pseudomonadati</taxon>
        <taxon>Pseudomonadota</taxon>
        <taxon>Betaproteobacteria</taxon>
        <taxon>Burkholderiales</taxon>
        <taxon>Burkholderiaceae</taxon>
        <taxon>Cupriavidus</taxon>
    </lineage>
</organism>
<dbReference type="EMBL" id="VWRN01000041">
    <property type="protein sequence ID" value="KAA6121980.1"/>
    <property type="molecule type" value="Genomic_DNA"/>
</dbReference>
<proteinExistence type="predicted"/>